<evidence type="ECO:0000256" key="1">
    <source>
        <dbReference type="ARBA" id="ARBA00023002"/>
    </source>
</evidence>
<dbReference type="AlphaFoldDB" id="A0A1H8J550"/>
<proteinExistence type="predicted"/>
<accession>A0A1H8J550</accession>
<evidence type="ECO:0000259" key="2">
    <source>
        <dbReference type="Pfam" id="PF01266"/>
    </source>
</evidence>
<dbReference type="Pfam" id="PF01266">
    <property type="entry name" value="DAO"/>
    <property type="match status" value="1"/>
</dbReference>
<dbReference type="STRING" id="1077947.SAMN05216227_102328"/>
<dbReference type="RefSeq" id="WP_139194034.1">
    <property type="nucleotide sequence ID" value="NZ_FOCO01000023.1"/>
</dbReference>
<dbReference type="Proteomes" id="UP000183002">
    <property type="component" value="Unassembled WGS sequence"/>
</dbReference>
<dbReference type="Gene3D" id="3.50.50.60">
    <property type="entry name" value="FAD/NAD(P)-binding domain"/>
    <property type="match status" value="1"/>
</dbReference>
<keyword evidence="1" id="KW-0560">Oxidoreductase</keyword>
<feature type="domain" description="FAD dependent oxidoreductase" evidence="2">
    <location>
        <begin position="10"/>
        <end position="367"/>
    </location>
</feature>
<protein>
    <submittedName>
        <fullName evidence="3">Glycine/D-amino acid oxidase</fullName>
    </submittedName>
</protein>
<organism evidence="3 4">
    <name type="scientific">Pseudorhodobacter antarcticus</name>
    <dbReference type="NCBI Taxonomy" id="1077947"/>
    <lineage>
        <taxon>Bacteria</taxon>
        <taxon>Pseudomonadati</taxon>
        <taxon>Pseudomonadota</taxon>
        <taxon>Alphaproteobacteria</taxon>
        <taxon>Rhodobacterales</taxon>
        <taxon>Paracoccaceae</taxon>
        <taxon>Pseudorhodobacter</taxon>
    </lineage>
</organism>
<name>A0A1H8J550_9RHOB</name>
<sequence length="399" mass="43694">MMISSAKTYDVVIMGGAMMGSSLASFLAQSPDFDGSVLVVERDPTYQYAATSLTNSCIRQQFSTALNVQITQFGAQFVQNLPLLMSPAAPWLSIQNFGYMYLANTPAFADHLRAAHAVQVALGAGTRLLTPDQIKAAYPFYTVDDLTLGSINTQDEGYFDGITLFDWFRREACRLGATFVTDEVVSMIRNAQGNRVDSVTLQSGATITCGQVVNASGTRGAIATQMAGIDIPVAPRKRFTWVFTAQTPLDRPLPLTIDPSGVHVRQDTKTTYMAGGHAADDPSVDQRDFTMDPNLWDDHIWPTLAAPIPQFEAIRVIREWAGRYDMNTLDANAIIGPHDQVENFHFMNGFSGHGLQQAPAIGRGMAEFLTYGAYRSLDLSPLGFARIREGEPYREAAII</sequence>
<dbReference type="InterPro" id="IPR036188">
    <property type="entry name" value="FAD/NAD-bd_sf"/>
</dbReference>
<dbReference type="SUPFAM" id="SSF51905">
    <property type="entry name" value="FAD/NAD(P)-binding domain"/>
    <property type="match status" value="1"/>
</dbReference>
<dbReference type="EMBL" id="FOCO01000023">
    <property type="protein sequence ID" value="SEN75337.1"/>
    <property type="molecule type" value="Genomic_DNA"/>
</dbReference>
<reference evidence="3 4" key="1">
    <citation type="submission" date="2016-10" db="EMBL/GenBank/DDBJ databases">
        <authorList>
            <person name="de Groot N.N."/>
        </authorList>
    </citation>
    <scope>NUCLEOTIDE SEQUENCE [LARGE SCALE GENOMIC DNA]</scope>
    <source>
        <strain evidence="3 4">CGMCC 1.10836</strain>
    </source>
</reference>
<dbReference type="GO" id="GO:0005737">
    <property type="term" value="C:cytoplasm"/>
    <property type="evidence" value="ECO:0007669"/>
    <property type="project" value="TreeGrafter"/>
</dbReference>
<dbReference type="OrthoDB" id="9806452at2"/>
<evidence type="ECO:0000313" key="3">
    <source>
        <dbReference type="EMBL" id="SEN75337.1"/>
    </source>
</evidence>
<dbReference type="GO" id="GO:0032981">
    <property type="term" value="P:mitochondrial respiratory chain complex I assembly"/>
    <property type="evidence" value="ECO:0007669"/>
    <property type="project" value="TreeGrafter"/>
</dbReference>
<evidence type="ECO:0000313" key="4">
    <source>
        <dbReference type="Proteomes" id="UP000183002"/>
    </source>
</evidence>
<dbReference type="PANTHER" id="PTHR13847">
    <property type="entry name" value="SARCOSINE DEHYDROGENASE-RELATED"/>
    <property type="match status" value="1"/>
</dbReference>
<dbReference type="GO" id="GO:0016491">
    <property type="term" value="F:oxidoreductase activity"/>
    <property type="evidence" value="ECO:0007669"/>
    <property type="project" value="UniProtKB-KW"/>
</dbReference>
<dbReference type="PANTHER" id="PTHR13847:SF287">
    <property type="entry name" value="FAD-DEPENDENT OXIDOREDUCTASE DOMAIN-CONTAINING PROTEIN 1"/>
    <property type="match status" value="1"/>
</dbReference>
<dbReference type="Gene3D" id="3.30.9.10">
    <property type="entry name" value="D-Amino Acid Oxidase, subunit A, domain 2"/>
    <property type="match status" value="1"/>
</dbReference>
<keyword evidence="4" id="KW-1185">Reference proteome</keyword>
<dbReference type="InterPro" id="IPR006076">
    <property type="entry name" value="FAD-dep_OxRdtase"/>
</dbReference>
<gene>
    <name evidence="3" type="ORF">SAMN05216227_102328</name>
</gene>